<dbReference type="EMBL" id="CP002582">
    <property type="protein sequence ID" value="ADZ84410.1"/>
    <property type="molecule type" value="Genomic_DNA"/>
</dbReference>
<dbReference type="eggNOG" id="ENOG5033XMT">
    <property type="taxonomic scope" value="Bacteria"/>
</dbReference>
<organism evidence="1 2">
    <name type="scientific">Cellulosilyticum lentocellum (strain ATCC 49066 / DSM 5427 / NCIMB 11756 / RHM5)</name>
    <name type="common">Clostridium lentocellum</name>
    <dbReference type="NCBI Taxonomy" id="642492"/>
    <lineage>
        <taxon>Bacteria</taxon>
        <taxon>Bacillati</taxon>
        <taxon>Bacillota</taxon>
        <taxon>Clostridia</taxon>
        <taxon>Lachnospirales</taxon>
        <taxon>Cellulosilyticaceae</taxon>
        <taxon>Cellulosilyticum</taxon>
    </lineage>
</organism>
<dbReference type="Proteomes" id="UP000008467">
    <property type="component" value="Chromosome"/>
</dbReference>
<gene>
    <name evidence="1" type="ordered locus">Clole_2710</name>
</gene>
<accession>F2JJB7</accession>
<evidence type="ECO:0008006" key="3">
    <source>
        <dbReference type="Google" id="ProtNLM"/>
    </source>
</evidence>
<sequence>MKKKLIIIFIIIALLVSCILATGGKRGDVMLRKECSISEDGRKMTLYVGVASSMGYIRTYKAKQDGDTLYITFYSTFGLNSSIGAKDKFEIDVDPLCQYVYFYSGNQGYKLVLEKNAETNEWQRGY</sequence>
<reference evidence="1 2" key="1">
    <citation type="journal article" date="2011" name="J. Bacteriol.">
        <title>Complete genome sequence of the cellulose-degrading bacterium Cellulosilyticum lentocellum.</title>
        <authorList>
            <consortium name="US DOE Joint Genome Institute"/>
            <person name="Miller D.A."/>
            <person name="Suen G."/>
            <person name="Bruce D."/>
            <person name="Copeland A."/>
            <person name="Cheng J.F."/>
            <person name="Detter C."/>
            <person name="Goodwin L.A."/>
            <person name="Han C.S."/>
            <person name="Hauser L.J."/>
            <person name="Land M.L."/>
            <person name="Lapidus A."/>
            <person name="Lucas S."/>
            <person name="Meincke L."/>
            <person name="Pitluck S."/>
            <person name="Tapia R."/>
            <person name="Teshima H."/>
            <person name="Woyke T."/>
            <person name="Fox B.G."/>
            <person name="Angert E.R."/>
            <person name="Currie C.R."/>
        </authorList>
    </citation>
    <scope>NUCLEOTIDE SEQUENCE [LARGE SCALE GENOMIC DNA]</scope>
    <source>
        <strain evidence="2">ATCC 49066 / DSM 5427 / NCIMB 11756 / RHM5</strain>
    </source>
</reference>
<proteinExistence type="predicted"/>
<keyword evidence="2" id="KW-1185">Reference proteome</keyword>
<evidence type="ECO:0000313" key="1">
    <source>
        <dbReference type="EMBL" id="ADZ84410.1"/>
    </source>
</evidence>
<dbReference type="PROSITE" id="PS51257">
    <property type="entry name" value="PROKAR_LIPOPROTEIN"/>
    <property type="match status" value="1"/>
</dbReference>
<dbReference type="KEGG" id="cle:Clole_2710"/>
<dbReference type="AlphaFoldDB" id="F2JJB7"/>
<name>F2JJB7_CELLD</name>
<protein>
    <recommendedName>
        <fullName evidence="3">Lipoprotein</fullName>
    </recommendedName>
</protein>
<dbReference type="HOGENOM" id="CLU_158553_0_0_9"/>
<dbReference type="RefSeq" id="WP_013657703.1">
    <property type="nucleotide sequence ID" value="NC_015275.1"/>
</dbReference>
<evidence type="ECO:0000313" key="2">
    <source>
        <dbReference type="Proteomes" id="UP000008467"/>
    </source>
</evidence>